<feature type="chain" id="PRO_5036692327" evidence="1">
    <location>
        <begin position="21"/>
        <end position="54"/>
    </location>
</feature>
<keyword evidence="1" id="KW-0732">Signal</keyword>
<evidence type="ECO:0000256" key="1">
    <source>
        <dbReference type="SAM" id="SignalP"/>
    </source>
</evidence>
<evidence type="ECO:0000313" key="2">
    <source>
        <dbReference type="EMBL" id="MBO2007017.1"/>
    </source>
</evidence>
<protein>
    <submittedName>
        <fullName evidence="2">DUF1007 family protein</fullName>
    </submittedName>
</protein>
<proteinExistence type="predicted"/>
<dbReference type="InterPro" id="IPR010412">
    <property type="entry name" value="DUF1007"/>
</dbReference>
<comment type="caution">
    <text evidence="2">The sequence shown here is derived from an EMBL/GenBank/DDBJ whole genome shotgun (WGS) entry which is preliminary data.</text>
</comment>
<reference evidence="2" key="1">
    <citation type="submission" date="2021-03" db="EMBL/GenBank/DDBJ databases">
        <title>Molecular epidemiology and mechanisms of colistin and carbapenem resistance in Enterobacteriaceae from clinical isolates, the environment and porcine samples in Pretoria, South Africa.</title>
        <authorList>
            <person name="Bogoshi D."/>
            <person name="Mbelle N.M."/>
            <person name="Naidoo V."/>
            <person name="Osei Sekyere J."/>
        </authorList>
    </citation>
    <scope>NUCLEOTIDE SEQUENCE</scope>
    <source>
        <strain evidence="2">C080</strain>
    </source>
</reference>
<name>A0A939STJ7_SERMA</name>
<dbReference type="AlphaFoldDB" id="A0A939STJ7"/>
<accession>A0A939STJ7</accession>
<feature type="signal peptide" evidence="1">
    <location>
        <begin position="1"/>
        <end position="20"/>
    </location>
</feature>
<dbReference type="EMBL" id="JAGETR010000087">
    <property type="protein sequence ID" value="MBO2007017.1"/>
    <property type="molecule type" value="Genomic_DNA"/>
</dbReference>
<gene>
    <name evidence="2" type="ORF">J4732_14240</name>
</gene>
<organism evidence="2">
    <name type="scientific">Serratia marcescens</name>
    <dbReference type="NCBI Taxonomy" id="615"/>
    <lineage>
        <taxon>Bacteria</taxon>
        <taxon>Pseudomonadati</taxon>
        <taxon>Pseudomonadota</taxon>
        <taxon>Gammaproteobacteria</taxon>
        <taxon>Enterobacterales</taxon>
        <taxon>Yersiniaceae</taxon>
        <taxon>Serratia</taxon>
    </lineage>
</organism>
<sequence length="54" mass="6038">MMKLRRLLAAFGIFSAGAIAHPHSFIDMNTTFVAKDQRLVGLKMVWVMDEITSA</sequence>
<dbReference type="Pfam" id="PF06226">
    <property type="entry name" value="DUF1007"/>
    <property type="match status" value="1"/>
</dbReference>
<feature type="non-terminal residue" evidence="2">
    <location>
        <position position="54"/>
    </location>
</feature>